<organism evidence="1 2">
    <name type="scientific">Corynebacterium lowii</name>
    <dbReference type="NCBI Taxonomy" id="1544413"/>
    <lineage>
        <taxon>Bacteria</taxon>
        <taxon>Bacillati</taxon>
        <taxon>Actinomycetota</taxon>
        <taxon>Actinomycetes</taxon>
        <taxon>Mycobacteriales</taxon>
        <taxon>Corynebacteriaceae</taxon>
        <taxon>Corynebacterium</taxon>
    </lineage>
</organism>
<dbReference type="OrthoDB" id="9925152at2"/>
<reference evidence="1 2" key="1">
    <citation type="submission" date="2015-10" db="EMBL/GenBank/DDBJ databases">
        <title>Corynebacteirum lowii and Corynebacterium oculi species nova, derived from human clinical disease and and emended description of Corynebacterium mastiditis.</title>
        <authorList>
            <person name="Bernard K."/>
            <person name="Pacheco A.L."/>
            <person name="Mcdougall C."/>
            <person name="Burtx T."/>
            <person name="Weibe D."/>
            <person name="Tyler S."/>
            <person name="Olson A.B."/>
            <person name="Cnockaert M."/>
            <person name="Eguchi H."/>
            <person name="Kuwahara T."/>
            <person name="Nakayama-Imaohji H."/>
            <person name="Boudewijins M."/>
            <person name="Van Hoecke F."/>
            <person name="Bernier A.-M."/>
            <person name="Vandamme P."/>
        </authorList>
    </citation>
    <scope>NUCLEOTIDE SEQUENCE [LARGE SCALE GENOMIC DNA]</scope>
    <source>
        <strain evidence="1 2">NML 130206</strain>
    </source>
</reference>
<gene>
    <name evidence="1" type="ORF">Clow_00566</name>
</gene>
<accession>A0A0Q0UGJ2</accession>
<dbReference type="RefSeq" id="WP_055175868.1">
    <property type="nucleotide sequence ID" value="NZ_JAUSQY010000001.1"/>
</dbReference>
<comment type="caution">
    <text evidence="1">The sequence shown here is derived from an EMBL/GenBank/DDBJ whole genome shotgun (WGS) entry which is preliminary data.</text>
</comment>
<dbReference type="PATRIC" id="fig|1544413.3.peg.570"/>
<dbReference type="Proteomes" id="UP000050488">
    <property type="component" value="Unassembled WGS sequence"/>
</dbReference>
<dbReference type="EMBL" id="LKEV01000001">
    <property type="protein sequence ID" value="KQB87507.1"/>
    <property type="molecule type" value="Genomic_DNA"/>
</dbReference>
<keyword evidence="2" id="KW-1185">Reference proteome</keyword>
<proteinExistence type="predicted"/>
<evidence type="ECO:0000313" key="2">
    <source>
        <dbReference type="Proteomes" id="UP000050488"/>
    </source>
</evidence>
<dbReference type="AlphaFoldDB" id="A0A0Q0UGJ2"/>
<sequence length="95" mass="10381">MLSIDLSHARRLAAELAHCCAPQPAPAFSIPPSVPATEAFQSQLTQAVDALHQRHDALLAHGRRLAEDSLHAVDRMEDHDSGLAHHLDTQRRALP</sequence>
<evidence type="ECO:0000313" key="1">
    <source>
        <dbReference type="EMBL" id="KQB87507.1"/>
    </source>
</evidence>
<dbReference type="STRING" id="1544413.Clow_00566"/>
<name>A0A0Q0UGJ2_9CORY</name>
<protein>
    <submittedName>
        <fullName evidence="1">Uncharacterized protein</fullName>
    </submittedName>
</protein>